<feature type="transmembrane region" description="Helical" evidence="1">
    <location>
        <begin position="175"/>
        <end position="205"/>
    </location>
</feature>
<feature type="transmembrane region" description="Helical" evidence="1">
    <location>
        <begin position="348"/>
        <end position="367"/>
    </location>
</feature>
<sequence>MSVIRRHWFPLAAGGICFAWALAGWLTVIPNQDMLADSIQVQSLLHDPRIVLAFPGQKHGGPLEYPVLLISEAIAPGNFYLHTVLRVFFAFLTGFFTAKLYLTLLPNARRWSFLAAIAVGPTIIHGLLGPTGNTVGVWWLQPNWDMAWLFVTSGAYVVARRLVRSEASAPGKSRALTLGVGGLLIGLGFYAHPAISILIVPLITLVAVRCRASLRDYGAVAAGAAIGALPAAVSYVVNAGINTWDPSHGVIVNIPLYGAALGINGLPDYILTLLPYSLGLAPSGSFIPPVGQSMLMWIFIPAVIAASAVGVDRALRGKRRPTPGSAIALSWLAAVVTMVVFSTLIDPVWIYASGLSILFWISVGAMPTMFARRWAGGLATGAVLLVVAGSTLTHNFDWYSQFSTRVVAKQAYMEDQMALADAIEEAGAEYIYGSYYNVIPVGYASGYRLRTITNRYNRFPLTADELSRGQITVAVDMAPKDAWGVDALAVAQSSCTKATAVSDAAIGSYAIFECPPMALADKSP</sequence>
<feature type="transmembrane region" description="Helical" evidence="1">
    <location>
        <begin position="250"/>
        <end position="274"/>
    </location>
</feature>
<organism evidence="2">
    <name type="scientific">freshwater metagenome</name>
    <dbReference type="NCBI Taxonomy" id="449393"/>
    <lineage>
        <taxon>unclassified sequences</taxon>
        <taxon>metagenomes</taxon>
        <taxon>ecological metagenomes</taxon>
    </lineage>
</organism>
<feature type="transmembrane region" description="Helical" evidence="1">
    <location>
        <begin position="146"/>
        <end position="163"/>
    </location>
</feature>
<accession>A0A6J7J040</accession>
<feature type="transmembrane region" description="Helical" evidence="1">
    <location>
        <begin position="217"/>
        <end position="238"/>
    </location>
</feature>
<keyword evidence="1" id="KW-0812">Transmembrane</keyword>
<protein>
    <submittedName>
        <fullName evidence="2">Unannotated protein</fullName>
    </submittedName>
</protein>
<feature type="transmembrane region" description="Helical" evidence="1">
    <location>
        <begin position="323"/>
        <end position="342"/>
    </location>
</feature>
<feature type="transmembrane region" description="Helical" evidence="1">
    <location>
        <begin position="294"/>
        <end position="311"/>
    </location>
</feature>
<reference evidence="2" key="1">
    <citation type="submission" date="2020-05" db="EMBL/GenBank/DDBJ databases">
        <authorList>
            <person name="Chiriac C."/>
            <person name="Salcher M."/>
            <person name="Ghai R."/>
            <person name="Kavagutti S V."/>
        </authorList>
    </citation>
    <scope>NUCLEOTIDE SEQUENCE</scope>
</reference>
<keyword evidence="1" id="KW-1133">Transmembrane helix</keyword>
<gene>
    <name evidence="2" type="ORF">UFOPK3720_01017</name>
</gene>
<feature type="transmembrane region" description="Helical" evidence="1">
    <location>
        <begin position="79"/>
        <end position="102"/>
    </location>
</feature>
<evidence type="ECO:0000313" key="2">
    <source>
        <dbReference type="EMBL" id="CAB4936565.1"/>
    </source>
</evidence>
<feature type="transmembrane region" description="Helical" evidence="1">
    <location>
        <begin position="7"/>
        <end position="28"/>
    </location>
</feature>
<proteinExistence type="predicted"/>
<feature type="transmembrane region" description="Helical" evidence="1">
    <location>
        <begin position="114"/>
        <end position="140"/>
    </location>
</feature>
<evidence type="ECO:0000256" key="1">
    <source>
        <dbReference type="SAM" id="Phobius"/>
    </source>
</evidence>
<keyword evidence="1" id="KW-0472">Membrane</keyword>
<dbReference type="AlphaFoldDB" id="A0A6J7J040"/>
<name>A0A6J7J040_9ZZZZ</name>
<dbReference type="EMBL" id="CAFBNB010000187">
    <property type="protein sequence ID" value="CAB4936565.1"/>
    <property type="molecule type" value="Genomic_DNA"/>
</dbReference>
<feature type="transmembrane region" description="Helical" evidence="1">
    <location>
        <begin position="374"/>
        <end position="392"/>
    </location>
</feature>